<dbReference type="RefSeq" id="WP_028386880.1">
    <property type="nucleotide sequence ID" value="NZ_CAAAHN010000001.1"/>
</dbReference>
<dbReference type="STRING" id="45065.Lgee_1023"/>
<proteinExistence type="predicted"/>
<gene>
    <name evidence="1" type="ORF">Lgee_1023</name>
</gene>
<comment type="caution">
    <text evidence="1">The sequence shown here is derived from an EMBL/GenBank/DDBJ whole genome shotgun (WGS) entry which is preliminary data.</text>
</comment>
<accession>A0A0W0TXC3</accession>
<dbReference type="AlphaFoldDB" id="A0A0W0TXC3"/>
<dbReference type="Gene3D" id="1.10.287.1700">
    <property type="match status" value="1"/>
</dbReference>
<dbReference type="InterPro" id="IPR053716">
    <property type="entry name" value="Flag_assembly_chemotaxis_eff"/>
</dbReference>
<dbReference type="Proteomes" id="UP000054785">
    <property type="component" value="Unassembled WGS sequence"/>
</dbReference>
<name>A0A0W0TXC3_9GAMM</name>
<evidence type="ECO:0000313" key="2">
    <source>
        <dbReference type="Proteomes" id="UP000054785"/>
    </source>
</evidence>
<reference evidence="1 2" key="1">
    <citation type="submission" date="2015-11" db="EMBL/GenBank/DDBJ databases">
        <title>Genomic analysis of 38 Legionella species identifies large and diverse effector repertoires.</title>
        <authorList>
            <person name="Burstein D."/>
            <person name="Amaro F."/>
            <person name="Zusman T."/>
            <person name="Lifshitz Z."/>
            <person name="Cohen O."/>
            <person name="Gilbert J.A."/>
            <person name="Pupko T."/>
            <person name="Shuman H.A."/>
            <person name="Segal G."/>
        </authorList>
    </citation>
    <scope>NUCLEOTIDE SEQUENCE [LARGE SCALE GENOMIC DNA]</scope>
    <source>
        <strain evidence="1 2">ATCC 49504</strain>
    </source>
</reference>
<sequence>MKSLLRKKEQLDTILLNVEHQKSRAAQKLTQLNQQLARKRLSLENLRQYAAEYNNRPLELPAGFAELLANETAFSLRLETIIQNGESEIMNLEMRQKTHAQDYATLCDKTEGLSSLLSTLELQLLQAHAEQEDRELAETAQVFQRIRPHD</sequence>
<dbReference type="PATRIC" id="fig|45065.4.peg.1095"/>
<dbReference type="EMBL" id="LNYC01000037">
    <property type="protein sequence ID" value="KTD00111.1"/>
    <property type="molecule type" value="Genomic_DNA"/>
</dbReference>
<keyword evidence="2" id="KW-1185">Reference proteome</keyword>
<evidence type="ECO:0000313" key="1">
    <source>
        <dbReference type="EMBL" id="KTD00111.1"/>
    </source>
</evidence>
<protein>
    <submittedName>
        <fullName evidence="1">Uncharacterized protein</fullName>
    </submittedName>
</protein>
<organism evidence="1 2">
    <name type="scientific">Legionella geestiana</name>
    <dbReference type="NCBI Taxonomy" id="45065"/>
    <lineage>
        <taxon>Bacteria</taxon>
        <taxon>Pseudomonadati</taxon>
        <taxon>Pseudomonadota</taxon>
        <taxon>Gammaproteobacteria</taxon>
        <taxon>Legionellales</taxon>
        <taxon>Legionellaceae</taxon>
        <taxon>Legionella</taxon>
    </lineage>
</organism>